<feature type="region of interest" description="Disordered" evidence="2">
    <location>
        <begin position="1"/>
        <end position="26"/>
    </location>
</feature>
<reference evidence="3" key="1">
    <citation type="journal article" date="2020" name="Nature">
        <title>Giant virus diversity and host interactions through global metagenomics.</title>
        <authorList>
            <person name="Schulz F."/>
            <person name="Roux S."/>
            <person name="Paez-Espino D."/>
            <person name="Jungbluth S."/>
            <person name="Walsh D.A."/>
            <person name="Denef V.J."/>
            <person name="McMahon K.D."/>
            <person name="Konstantinidis K.T."/>
            <person name="Eloe-Fadrosh E.A."/>
            <person name="Kyrpides N.C."/>
            <person name="Woyke T."/>
        </authorList>
    </citation>
    <scope>NUCLEOTIDE SEQUENCE</scope>
    <source>
        <strain evidence="3">GVMAG-M-3300024302-11</strain>
    </source>
</reference>
<protein>
    <submittedName>
        <fullName evidence="3">Uncharacterized protein</fullName>
    </submittedName>
</protein>
<dbReference type="AlphaFoldDB" id="A0A6C0IT43"/>
<proteinExistence type="predicted"/>
<evidence type="ECO:0000256" key="2">
    <source>
        <dbReference type="SAM" id="MobiDB-lite"/>
    </source>
</evidence>
<accession>A0A6C0IT43</accession>
<name>A0A6C0IT43_9ZZZZ</name>
<evidence type="ECO:0000313" key="3">
    <source>
        <dbReference type="EMBL" id="QHT96368.1"/>
    </source>
</evidence>
<evidence type="ECO:0000256" key="1">
    <source>
        <dbReference type="SAM" id="Coils"/>
    </source>
</evidence>
<sequence>MSQYKTKRLTTDKQKSTNSYQDKLSPEEIKEKLEEYKKVDDITTVSLNAHLRYFAINEKTGDKQFRLGGFLNKLDNEKGYVVLSNGSLSWSVQIKNSIFFKKMSFQELKKEIVEEVGNVYMEEIKNLKDENKKLRDTLKEIKVETKLSKKKNKN</sequence>
<keyword evidence="1" id="KW-0175">Coiled coil</keyword>
<organism evidence="3">
    <name type="scientific">viral metagenome</name>
    <dbReference type="NCBI Taxonomy" id="1070528"/>
    <lineage>
        <taxon>unclassified sequences</taxon>
        <taxon>metagenomes</taxon>
        <taxon>organismal metagenomes</taxon>
    </lineage>
</organism>
<feature type="coiled-coil region" evidence="1">
    <location>
        <begin position="117"/>
        <end position="144"/>
    </location>
</feature>
<dbReference type="EMBL" id="MN740256">
    <property type="protein sequence ID" value="QHT96368.1"/>
    <property type="molecule type" value="Genomic_DNA"/>
</dbReference>